<organism evidence="1 2">
    <name type="scientific">Chryseobacterium soldanellicola</name>
    <dbReference type="NCBI Taxonomy" id="311333"/>
    <lineage>
        <taxon>Bacteria</taxon>
        <taxon>Pseudomonadati</taxon>
        <taxon>Bacteroidota</taxon>
        <taxon>Flavobacteriia</taxon>
        <taxon>Flavobacteriales</taxon>
        <taxon>Weeksellaceae</taxon>
        <taxon>Chryseobacterium group</taxon>
        <taxon>Chryseobacterium</taxon>
    </lineage>
</organism>
<dbReference type="OrthoDB" id="1258067at2"/>
<dbReference type="AlphaFoldDB" id="A0A1H1AS66"/>
<evidence type="ECO:0000313" key="1">
    <source>
        <dbReference type="EMBL" id="SDQ42573.1"/>
    </source>
</evidence>
<keyword evidence="2" id="KW-1185">Reference proteome</keyword>
<proteinExistence type="predicted"/>
<sequence>MDFFTIYLKNNDLVIENSFTAQKIRLDSIDDVIIFSAQERGRFKVFIFTTLPIITEAKSETFINKLVFSAFKTFNKNSNEIKTHFEEKEVNTLLKILADNLDNVMISNDLEGSLLWRETDNGFTIKGIKLIYSKNKLGLAEVLKKHNILR</sequence>
<dbReference type="RefSeq" id="WP_089755175.1">
    <property type="nucleotide sequence ID" value="NZ_FNKL01000002.1"/>
</dbReference>
<reference evidence="2" key="1">
    <citation type="submission" date="2016-10" db="EMBL/GenBank/DDBJ databases">
        <authorList>
            <person name="Varghese N."/>
            <person name="Submissions S."/>
        </authorList>
    </citation>
    <scope>NUCLEOTIDE SEQUENCE [LARGE SCALE GENOMIC DNA]</scope>
    <source>
        <strain evidence="2">DSM 17072</strain>
    </source>
</reference>
<evidence type="ECO:0000313" key="2">
    <source>
        <dbReference type="Proteomes" id="UP000199627"/>
    </source>
</evidence>
<protein>
    <submittedName>
        <fullName evidence="1">Uncharacterized protein</fullName>
    </submittedName>
</protein>
<gene>
    <name evidence="1" type="ORF">SAMN05421664_1562</name>
</gene>
<dbReference type="EMBL" id="FNKL01000002">
    <property type="protein sequence ID" value="SDQ42573.1"/>
    <property type="molecule type" value="Genomic_DNA"/>
</dbReference>
<dbReference type="Proteomes" id="UP000199627">
    <property type="component" value="Unassembled WGS sequence"/>
</dbReference>
<name>A0A1H1AS66_9FLAO</name>
<accession>A0A1H1AS66</accession>
<dbReference type="STRING" id="311333.SAMN05421664_1562"/>